<evidence type="ECO:0000313" key="3">
    <source>
        <dbReference type="Proteomes" id="UP000199071"/>
    </source>
</evidence>
<gene>
    <name evidence="2" type="ORF">SAMN02982931_00352</name>
</gene>
<dbReference type="SUPFAM" id="SSF51556">
    <property type="entry name" value="Metallo-dependent hydrolases"/>
    <property type="match status" value="1"/>
</dbReference>
<dbReference type="STRING" id="665467.SAMN02982931_00352"/>
<accession>A0A1G6A9N2</accession>
<dbReference type="InterPro" id="IPR006680">
    <property type="entry name" value="Amidohydro-rel"/>
</dbReference>
<dbReference type="RefSeq" id="WP_090874485.1">
    <property type="nucleotide sequence ID" value="NZ_FMXQ01000001.1"/>
</dbReference>
<dbReference type="InterPro" id="IPR051781">
    <property type="entry name" value="Metallo-dep_Hydrolase"/>
</dbReference>
<evidence type="ECO:0000259" key="1">
    <source>
        <dbReference type="Pfam" id="PF01979"/>
    </source>
</evidence>
<dbReference type="AlphaFoldDB" id="A0A1G6A9N2"/>
<dbReference type="OrthoDB" id="9782972at2"/>
<dbReference type="PANTHER" id="PTHR43135">
    <property type="entry name" value="ALPHA-D-RIBOSE 1-METHYLPHOSPHONATE 5-TRIPHOSPHATE DIPHOSPHATASE"/>
    <property type="match status" value="1"/>
</dbReference>
<reference evidence="2 3" key="1">
    <citation type="submission" date="2016-10" db="EMBL/GenBank/DDBJ databases">
        <authorList>
            <person name="de Groot N.N."/>
        </authorList>
    </citation>
    <scope>NUCLEOTIDE SEQUENCE [LARGE SCALE GENOMIC DNA]</scope>
    <source>
        <strain evidence="2 3">ATCC 35022</strain>
    </source>
</reference>
<proteinExistence type="predicted"/>
<dbReference type="EMBL" id="FMXQ01000001">
    <property type="protein sequence ID" value="SDB05145.1"/>
    <property type="molecule type" value="Genomic_DNA"/>
</dbReference>
<dbReference type="GO" id="GO:0016810">
    <property type="term" value="F:hydrolase activity, acting on carbon-nitrogen (but not peptide) bonds"/>
    <property type="evidence" value="ECO:0007669"/>
    <property type="project" value="InterPro"/>
</dbReference>
<feature type="domain" description="Amidohydrolase-related" evidence="1">
    <location>
        <begin position="61"/>
        <end position="422"/>
    </location>
</feature>
<name>A0A1G6A9N2_9HYPH</name>
<organism evidence="2 3">
    <name type="scientific">Bauldia litoralis</name>
    <dbReference type="NCBI Taxonomy" id="665467"/>
    <lineage>
        <taxon>Bacteria</taxon>
        <taxon>Pseudomonadati</taxon>
        <taxon>Pseudomonadota</taxon>
        <taxon>Alphaproteobacteria</taxon>
        <taxon>Hyphomicrobiales</taxon>
        <taxon>Kaistiaceae</taxon>
        <taxon>Bauldia</taxon>
    </lineage>
</organism>
<dbReference type="PANTHER" id="PTHR43135:SF3">
    <property type="entry name" value="ALPHA-D-RIBOSE 1-METHYLPHOSPHONATE 5-TRIPHOSPHATE DIPHOSPHATASE"/>
    <property type="match status" value="1"/>
</dbReference>
<protein>
    <submittedName>
        <fullName evidence="2">Imidazolonepropionase</fullName>
    </submittedName>
</protein>
<sequence length="439" mass="47208">MTTISMVNARVIDGSGVDPFLATIDIVDERIVAVTRQDGASAGPTRGASADATVIDCTGRTVMPGLTEAHCHISFNDIVSMEAVVAIQPEDHALISLANAQMLMERGFTSLYSAAAAKPRLDVAVRNAIAAGLFAGPRIRAASQEISPSGNLGDIDTNYLQLPRSLAFAITADGADEFTKAARLAARDGVDNLKVNVSGDRDWGHMHADDQTTVIAEEEVAAVVAVARPRGLMVSAHCTSSEGVKMCVRQGVQVIYHAVHADEEARDMLEAAKDRVFVAPALGLPLTMLREAADYGFKWPASRYASLEQELETTRACMRDLHKRGVRVLPGGDYGAFVTNPMGTNARDLEHFVDFVGFSPMETLVAATKHGGALMQRGEDLGQIREGYLADLLIVDGDPLADIRVLQDFDRIEAVMIGGRLVKDRLGERRGVERREAAE</sequence>
<dbReference type="Proteomes" id="UP000199071">
    <property type="component" value="Unassembled WGS sequence"/>
</dbReference>
<dbReference type="Pfam" id="PF01979">
    <property type="entry name" value="Amidohydro_1"/>
    <property type="match status" value="1"/>
</dbReference>
<keyword evidence="3" id="KW-1185">Reference proteome</keyword>
<dbReference type="InterPro" id="IPR011059">
    <property type="entry name" value="Metal-dep_hydrolase_composite"/>
</dbReference>
<dbReference type="Gene3D" id="2.30.40.10">
    <property type="entry name" value="Urease, subunit C, domain 1"/>
    <property type="match status" value="1"/>
</dbReference>
<dbReference type="InterPro" id="IPR032466">
    <property type="entry name" value="Metal_Hydrolase"/>
</dbReference>
<dbReference type="SUPFAM" id="SSF51338">
    <property type="entry name" value="Composite domain of metallo-dependent hydrolases"/>
    <property type="match status" value="1"/>
</dbReference>
<evidence type="ECO:0000313" key="2">
    <source>
        <dbReference type="EMBL" id="SDB05145.1"/>
    </source>
</evidence>
<dbReference type="Gene3D" id="3.20.20.140">
    <property type="entry name" value="Metal-dependent hydrolases"/>
    <property type="match status" value="1"/>
</dbReference>